<sequence>MATEKRIGRGRGIVIHDYECFCEDRIPQSSVLRVFPLMLACLFWFGGHTGVSMDVINNEVPIL</sequence>
<name>A0A193LE27_9GAMM</name>
<gene>
    <name evidence="1" type="ORF">BA177_05265</name>
</gene>
<reference evidence="1 2" key="1">
    <citation type="submission" date="2016-06" db="EMBL/GenBank/DDBJ databases">
        <title>Complete genome sequence of a deep-branching marine Gamma Proteobacterium Woeseia oceani type strain XK5.</title>
        <authorList>
            <person name="Mu D."/>
            <person name="Du Z."/>
        </authorList>
    </citation>
    <scope>NUCLEOTIDE SEQUENCE [LARGE SCALE GENOMIC DNA]</scope>
    <source>
        <strain evidence="1 2">XK5</strain>
    </source>
</reference>
<organism evidence="1 2">
    <name type="scientific">Woeseia oceani</name>
    <dbReference type="NCBI Taxonomy" id="1548547"/>
    <lineage>
        <taxon>Bacteria</taxon>
        <taxon>Pseudomonadati</taxon>
        <taxon>Pseudomonadota</taxon>
        <taxon>Gammaproteobacteria</taxon>
        <taxon>Woeseiales</taxon>
        <taxon>Woeseiaceae</taxon>
        <taxon>Woeseia</taxon>
    </lineage>
</organism>
<dbReference type="Proteomes" id="UP000092695">
    <property type="component" value="Chromosome"/>
</dbReference>
<protein>
    <submittedName>
        <fullName evidence="1">Uncharacterized protein</fullName>
    </submittedName>
</protein>
<accession>A0A193LE27</accession>
<dbReference type="KEGG" id="woc:BA177_05265"/>
<evidence type="ECO:0000313" key="2">
    <source>
        <dbReference type="Proteomes" id="UP000092695"/>
    </source>
</evidence>
<dbReference type="STRING" id="1548547.BA177_05265"/>
<dbReference type="AlphaFoldDB" id="A0A193LE27"/>
<dbReference type="EMBL" id="CP016268">
    <property type="protein sequence ID" value="ANO50696.1"/>
    <property type="molecule type" value="Genomic_DNA"/>
</dbReference>
<keyword evidence="2" id="KW-1185">Reference proteome</keyword>
<evidence type="ECO:0000313" key="1">
    <source>
        <dbReference type="EMBL" id="ANO50696.1"/>
    </source>
</evidence>
<proteinExistence type="predicted"/>